<proteinExistence type="predicted"/>
<dbReference type="RefSeq" id="WP_007412816.1">
    <property type="nucleotide sequence ID" value="NZ_ABOX02000002.1"/>
</dbReference>
<organism evidence="2 3">
    <name type="scientific">Pedosphaera parvula (strain Ellin514)</name>
    <dbReference type="NCBI Taxonomy" id="320771"/>
    <lineage>
        <taxon>Bacteria</taxon>
        <taxon>Pseudomonadati</taxon>
        <taxon>Verrucomicrobiota</taxon>
        <taxon>Pedosphaerae</taxon>
        <taxon>Pedosphaerales</taxon>
        <taxon>Pedosphaeraceae</taxon>
        <taxon>Pedosphaera</taxon>
    </lineage>
</organism>
<evidence type="ECO:0000313" key="3">
    <source>
        <dbReference type="Proteomes" id="UP000003688"/>
    </source>
</evidence>
<dbReference type="EMBL" id="ABOX02000002">
    <property type="protein sequence ID" value="EEF63003.1"/>
    <property type="molecule type" value="Genomic_DNA"/>
</dbReference>
<dbReference type="AlphaFoldDB" id="B9XAG8"/>
<reference evidence="2 3" key="1">
    <citation type="journal article" date="2011" name="J. Bacteriol.">
        <title>Genome sequence of 'Pedosphaera parvula' Ellin514, an aerobic Verrucomicrobial isolate from pasture soil.</title>
        <authorList>
            <person name="Kant R."/>
            <person name="van Passel M.W."/>
            <person name="Sangwan P."/>
            <person name="Palva A."/>
            <person name="Lucas S."/>
            <person name="Copeland A."/>
            <person name="Lapidus A."/>
            <person name="Glavina Del Rio T."/>
            <person name="Dalin E."/>
            <person name="Tice H."/>
            <person name="Bruce D."/>
            <person name="Goodwin L."/>
            <person name="Pitluck S."/>
            <person name="Chertkov O."/>
            <person name="Larimer F.W."/>
            <person name="Land M.L."/>
            <person name="Hauser L."/>
            <person name="Brettin T.S."/>
            <person name="Detter J.C."/>
            <person name="Han S."/>
            <person name="de Vos W.M."/>
            <person name="Janssen P.H."/>
            <person name="Smidt H."/>
        </authorList>
    </citation>
    <scope>NUCLEOTIDE SEQUENCE [LARGE SCALE GENOMIC DNA]</scope>
    <source>
        <strain evidence="2 3">Ellin514</strain>
    </source>
</reference>
<evidence type="ECO:0000256" key="1">
    <source>
        <dbReference type="SAM" id="MobiDB-lite"/>
    </source>
</evidence>
<feature type="compositionally biased region" description="Polar residues" evidence="1">
    <location>
        <begin position="11"/>
        <end position="20"/>
    </location>
</feature>
<accession>B9XAG8</accession>
<feature type="region of interest" description="Disordered" evidence="1">
    <location>
        <begin position="1"/>
        <end position="20"/>
    </location>
</feature>
<evidence type="ECO:0000313" key="2">
    <source>
        <dbReference type="EMBL" id="EEF63003.1"/>
    </source>
</evidence>
<dbReference type="Proteomes" id="UP000003688">
    <property type="component" value="Unassembled WGS sequence"/>
</dbReference>
<keyword evidence="3" id="KW-1185">Reference proteome</keyword>
<sequence length="126" mass="13554">MGRAVAPNGGHVNQTNRPLNQHAGNSLNVFRCPADHGDAAYPSVNSCWDAYGISYYMAFWFDNAGVKHVGGESEYWSTSNPGANDQGPIKSSEIAKAPTTKVILSDFPWYGRDPNNGAKCVAQFSG</sequence>
<comment type="caution">
    <text evidence="2">The sequence shown here is derived from an EMBL/GenBank/DDBJ whole genome shotgun (WGS) entry which is preliminary data.</text>
</comment>
<gene>
    <name evidence="2" type="ORF">Cflav_PD5638</name>
</gene>
<name>B9XAG8_PEDPL</name>
<dbReference type="STRING" id="320771.Cflav_PD5638"/>
<protein>
    <submittedName>
        <fullName evidence="2">Uncharacterized protein</fullName>
    </submittedName>
</protein>